<comment type="caution">
    <text evidence="1">The sequence shown here is derived from an EMBL/GenBank/DDBJ whole genome shotgun (WGS) entry which is preliminary data.</text>
</comment>
<dbReference type="Proteomes" id="UP000789702">
    <property type="component" value="Unassembled WGS sequence"/>
</dbReference>
<organism evidence="1 2">
    <name type="scientific">Dentiscutata heterogama</name>
    <dbReference type="NCBI Taxonomy" id="1316150"/>
    <lineage>
        <taxon>Eukaryota</taxon>
        <taxon>Fungi</taxon>
        <taxon>Fungi incertae sedis</taxon>
        <taxon>Mucoromycota</taxon>
        <taxon>Glomeromycotina</taxon>
        <taxon>Glomeromycetes</taxon>
        <taxon>Diversisporales</taxon>
        <taxon>Gigasporaceae</taxon>
        <taxon>Dentiscutata</taxon>
    </lineage>
</organism>
<evidence type="ECO:0000313" key="2">
    <source>
        <dbReference type="Proteomes" id="UP000789702"/>
    </source>
</evidence>
<gene>
    <name evidence="1" type="ORF">DHETER_LOCUS5751</name>
</gene>
<accession>A0ACA9M0Z7</accession>
<protein>
    <submittedName>
        <fullName evidence="1">9013_t:CDS:1</fullName>
    </submittedName>
</protein>
<name>A0ACA9M0Z7_9GLOM</name>
<proteinExistence type="predicted"/>
<sequence>MKISNYLIFNVVTIFLLAVLPTGFTQTVQYSYFTYQESPSPYNNLTGVQPHIIDIKHYTDNSGTSVVRVARTNYFNYFTYNYCYEQRLLLRVIQANGSVIEINYVNATEIQDINYCMVASGQKNPINFYPLFDQYILVTYTHATDTSDNTTYTDRGMVFDWNGNVISNLDFGHSFLIQGTSWYPNEFIVNNITPQKGFLRLSATNGNGTDSFKWAQYQHNGNGVFSLLQNDTVPSVNLSTSFQVVVFATLNDGYAIVYANTTNSPQTSDPLSAQLTPKAGIYAILLGYNQTRTNQRIILYEMTTSNLTFTKLYCSVDSVFIGHTCIIPVLQRIFTPTNVNVTYSNVTTTTLVSATTTAAVQVITPVNVTVVNNTAPPNITTKSFYIKIRFLSTGSVMSLDPIFDISSNTSENIRTLPNGGYAYISRQYNGLNINFNFSLYDEFDKLSNWTFPQQPVISNFNGAFDVLQNNTMLVALNESTTAWNLLSIDLPLLAPPPQIDSGYGNLQISSTYPLRNDNKLPLNTDTIIIAYYNRISLSDGNLTIYQTINNTNIPRLLINSRTCDTSKCIPLETILSLKVLTCTFNDPGGQYYIVINNNFVKSSDYNEPIMGIDQNIWNFQTDNSIPSNQKRAGDVRGKLRLTVSGSIYFQTLSDSERNEFFNSLINELLVIIPTEQRRLDSNRLYQKDPSSTDQILISLIVYEMKSGDKKNSTAIQNDLNELINNKDSTGISLFGNKTLLLDKEYGFQSSMSIIDFFKLHETKFILLFVGIVLFLILFIIARVKSPKSQNFIILQIGITIFRIATVTIFTFTDAKTVPNLFIPSVEYDIIPLFALIASGLSVLSNILSKLFFIKFKKFSPYLVAFYDHHVVESESPDEQKSNSDDYINDDDSYI</sequence>
<dbReference type="EMBL" id="CAJVPU010006676">
    <property type="protein sequence ID" value="CAG8563550.1"/>
    <property type="molecule type" value="Genomic_DNA"/>
</dbReference>
<reference evidence="1" key="1">
    <citation type="submission" date="2021-06" db="EMBL/GenBank/DDBJ databases">
        <authorList>
            <person name="Kallberg Y."/>
            <person name="Tangrot J."/>
            <person name="Rosling A."/>
        </authorList>
    </citation>
    <scope>NUCLEOTIDE SEQUENCE</scope>
    <source>
        <strain evidence="1">IL203A</strain>
    </source>
</reference>
<evidence type="ECO:0000313" key="1">
    <source>
        <dbReference type="EMBL" id="CAG8563550.1"/>
    </source>
</evidence>
<keyword evidence="2" id="KW-1185">Reference proteome</keyword>